<evidence type="ECO:0000313" key="3">
    <source>
        <dbReference type="EMBL" id="PKI65051.1"/>
    </source>
</evidence>
<dbReference type="EMBL" id="MTKT01004486">
    <property type="protein sequence ID" value="OWM71204.1"/>
    <property type="molecule type" value="Genomic_DNA"/>
</dbReference>
<evidence type="ECO:0000313" key="4">
    <source>
        <dbReference type="Proteomes" id="UP000197138"/>
    </source>
</evidence>
<gene>
    <name evidence="2" type="ORF">CDL15_Pgr011331</name>
    <name evidence="3" type="ORF">CRG98_014520</name>
</gene>
<dbReference type="Proteomes" id="UP000197138">
    <property type="component" value="Unassembled WGS sequence"/>
</dbReference>
<accession>A0A218WEC3</accession>
<organism evidence="2 4">
    <name type="scientific">Punica granatum</name>
    <name type="common">Pomegranate</name>
    <dbReference type="NCBI Taxonomy" id="22663"/>
    <lineage>
        <taxon>Eukaryota</taxon>
        <taxon>Viridiplantae</taxon>
        <taxon>Streptophyta</taxon>
        <taxon>Embryophyta</taxon>
        <taxon>Tracheophyta</taxon>
        <taxon>Spermatophyta</taxon>
        <taxon>Magnoliopsida</taxon>
        <taxon>eudicotyledons</taxon>
        <taxon>Gunneridae</taxon>
        <taxon>Pentapetalae</taxon>
        <taxon>rosids</taxon>
        <taxon>malvids</taxon>
        <taxon>Myrtales</taxon>
        <taxon>Lythraceae</taxon>
        <taxon>Punica</taxon>
    </lineage>
</organism>
<reference evidence="3 5" key="3">
    <citation type="submission" date="2017-11" db="EMBL/GenBank/DDBJ databases">
        <title>De-novo sequencing of pomegranate (Punica granatum L.) genome.</title>
        <authorList>
            <person name="Akparov Z."/>
            <person name="Amiraslanov A."/>
            <person name="Hajiyeva S."/>
            <person name="Abbasov M."/>
            <person name="Kaur K."/>
            <person name="Hamwieh A."/>
            <person name="Solovyev V."/>
            <person name="Salamov A."/>
            <person name="Braich B."/>
            <person name="Kosarev P."/>
            <person name="Mahmoud A."/>
            <person name="Hajiyev E."/>
            <person name="Babayeva S."/>
            <person name="Izzatullayeva V."/>
            <person name="Mammadov A."/>
            <person name="Mammadov A."/>
            <person name="Sharifova S."/>
            <person name="Ojaghi J."/>
            <person name="Eynullazada K."/>
            <person name="Bayramov B."/>
            <person name="Abdulazimova A."/>
            <person name="Shahmuradov I."/>
        </authorList>
    </citation>
    <scope>NUCLEOTIDE SEQUENCE [LARGE SCALE GENOMIC DNA]</scope>
    <source>
        <strain evidence="3">AG2017</strain>
        <strain evidence="5">cv. AG2017</strain>
        <tissue evidence="3">Leaf</tissue>
    </source>
</reference>
<evidence type="ECO:0000313" key="5">
    <source>
        <dbReference type="Proteomes" id="UP000233551"/>
    </source>
</evidence>
<sequence>MAAPTNLVQIAREGFAMIDEFFGRQQRTPLPPPPREPKSYPCHRQKHPCVYHYTESPLITERLPYAQALPNGTVVQHQYTYQPSPTIGSVHEVSQYQGSGGQVQ</sequence>
<name>A0A218WEC3_PUNGR</name>
<comment type="caution">
    <text evidence="2">The sequence shown here is derived from an EMBL/GenBank/DDBJ whole genome shotgun (WGS) entry which is preliminary data.</text>
</comment>
<evidence type="ECO:0000256" key="1">
    <source>
        <dbReference type="SAM" id="MobiDB-lite"/>
    </source>
</evidence>
<reference evidence="4" key="1">
    <citation type="journal article" date="2017" name="Plant J.">
        <title>The pomegranate (Punica granatum L.) genome and the genomics of punicalagin biosynthesis.</title>
        <authorList>
            <person name="Qin G."/>
            <person name="Xu C."/>
            <person name="Ming R."/>
            <person name="Tang H."/>
            <person name="Guyot R."/>
            <person name="Kramer E.M."/>
            <person name="Hu Y."/>
            <person name="Yi X."/>
            <person name="Qi Y."/>
            <person name="Xu X."/>
            <person name="Gao Z."/>
            <person name="Pan H."/>
            <person name="Jian J."/>
            <person name="Tian Y."/>
            <person name="Yue Z."/>
            <person name="Xu Y."/>
        </authorList>
    </citation>
    <scope>NUCLEOTIDE SEQUENCE [LARGE SCALE GENOMIC DNA]</scope>
    <source>
        <strain evidence="4">cv. Dabenzi</strain>
    </source>
</reference>
<protein>
    <submittedName>
        <fullName evidence="2">Uncharacterized protein</fullName>
    </submittedName>
</protein>
<dbReference type="AlphaFoldDB" id="A0A218WEC3"/>
<evidence type="ECO:0000313" key="2">
    <source>
        <dbReference type="EMBL" id="OWM71204.1"/>
    </source>
</evidence>
<keyword evidence="5" id="KW-1185">Reference proteome</keyword>
<dbReference type="Proteomes" id="UP000233551">
    <property type="component" value="Unassembled WGS sequence"/>
</dbReference>
<reference evidence="2" key="2">
    <citation type="submission" date="2017-06" db="EMBL/GenBank/DDBJ databases">
        <title>The pomegranate genome and the genomics of punicalagin biosynthesis.</title>
        <authorList>
            <person name="Xu C."/>
        </authorList>
    </citation>
    <scope>NUCLEOTIDE SEQUENCE [LARGE SCALE GENOMIC DNA]</scope>
    <source>
        <tissue evidence="2">Fresh leaf</tissue>
    </source>
</reference>
<feature type="region of interest" description="Disordered" evidence="1">
    <location>
        <begin position="24"/>
        <end position="44"/>
    </location>
</feature>
<proteinExistence type="predicted"/>
<dbReference type="EMBL" id="PGOL01000770">
    <property type="protein sequence ID" value="PKI65051.1"/>
    <property type="molecule type" value="Genomic_DNA"/>
</dbReference>